<dbReference type="HOGENOM" id="CLU_2742357_0_0_1"/>
<organism evidence="1 2">
    <name type="scientific">Caenorhabditis elegans</name>
    <dbReference type="NCBI Taxonomy" id="6239"/>
    <lineage>
        <taxon>Eukaryota</taxon>
        <taxon>Metazoa</taxon>
        <taxon>Ecdysozoa</taxon>
        <taxon>Nematoda</taxon>
        <taxon>Chromadorea</taxon>
        <taxon>Rhabditida</taxon>
        <taxon>Rhabditina</taxon>
        <taxon>Rhabditomorpha</taxon>
        <taxon>Rhabditoidea</taxon>
        <taxon>Rhabditidae</taxon>
        <taxon>Peloderinae</taxon>
        <taxon>Caenorhabditis</taxon>
    </lineage>
</organism>
<dbReference type="Proteomes" id="UP000001940">
    <property type="component" value="Chromosome X"/>
</dbReference>
<evidence type="ECO:0000313" key="3">
    <source>
        <dbReference type="WormBase" id="Y40A1A.2"/>
    </source>
</evidence>
<name>Q8IU11_CAEEL</name>
<dbReference type="PaxDb" id="6239-Y40A1A.2"/>
<dbReference type="UCSC" id="Y40A1A.2">
    <property type="organism name" value="c. elegans"/>
</dbReference>
<dbReference type="InParanoid" id="Q8IU11"/>
<dbReference type="AlphaFoldDB" id="Q8IU11"/>
<dbReference type="STRING" id="6239.Y40A1A.2.1"/>
<dbReference type="AGR" id="WB:WBGene00021484"/>
<dbReference type="Bgee" id="WBGene00021484">
    <property type="expression patterns" value="Expressed in embryo and 1 other cell type or tissue"/>
</dbReference>
<dbReference type="EMBL" id="BX284606">
    <property type="protein sequence ID" value="CCD71651.1"/>
    <property type="molecule type" value="Genomic_DNA"/>
</dbReference>
<accession>Q8IU11</accession>
<sequence length="71" mass="8341">MSSFISQLSSFICLRFFKRRGIRTPSNKIQPFHLLGLPYPAFRNIIHQLKLTEVIELSKNSGETRCRFKKN</sequence>
<reference evidence="1 2" key="1">
    <citation type="journal article" date="1998" name="Science">
        <title>Genome sequence of the nematode C. elegans: a platform for investigating biology.</title>
        <authorList>
            <consortium name="The C. elegans sequencing consortium"/>
            <person name="Sulson J.E."/>
            <person name="Waterston R."/>
        </authorList>
    </citation>
    <scope>NUCLEOTIDE SEQUENCE [LARGE SCALE GENOMIC DNA]</scope>
    <source>
        <strain evidence="1 2">Bristol N2</strain>
    </source>
</reference>
<dbReference type="SMR" id="Q8IU11"/>
<protein>
    <submittedName>
        <fullName evidence="1">F-box domain-containing protein</fullName>
    </submittedName>
</protein>
<proteinExistence type="predicted"/>
<evidence type="ECO:0000313" key="2">
    <source>
        <dbReference type="Proteomes" id="UP000001940"/>
    </source>
</evidence>
<gene>
    <name evidence="1" type="ORF">CELE_Y40A1A.2</name>
    <name evidence="1 3" type="ORF">Y40A1A.2</name>
</gene>
<dbReference type="WormBase" id="Y40A1A.2">
    <property type="protein sequence ID" value="CE35798"/>
    <property type="gene ID" value="WBGene00021484"/>
</dbReference>
<evidence type="ECO:0000313" key="1">
    <source>
        <dbReference type="EMBL" id="CCD71651.1"/>
    </source>
</evidence>
<keyword evidence="2" id="KW-1185">Reference proteome</keyword>